<name>A0ABU3JT65_9ACTN</name>
<gene>
    <name evidence="1" type="ORF">QNO04_16745</name>
</gene>
<dbReference type="InterPro" id="IPR010982">
    <property type="entry name" value="Lambda_DNA-bd_dom_sf"/>
</dbReference>
<dbReference type="Gene3D" id="1.10.260.40">
    <property type="entry name" value="lambda repressor-like DNA-binding domains"/>
    <property type="match status" value="1"/>
</dbReference>
<dbReference type="Proteomes" id="UP001249760">
    <property type="component" value="Unassembled WGS sequence"/>
</dbReference>
<accession>A0ABU3JT65</accession>
<dbReference type="RefSeq" id="WP_394304814.1">
    <property type="nucleotide sequence ID" value="NZ_JASKMA010000011.1"/>
</dbReference>
<dbReference type="InterPro" id="IPR001387">
    <property type="entry name" value="Cro/C1-type_HTH"/>
</dbReference>
<comment type="caution">
    <text evidence="1">The sequence shown here is derived from an EMBL/GenBank/DDBJ whole genome shotgun (WGS) entry which is preliminary data.</text>
</comment>
<reference evidence="1 2" key="1">
    <citation type="submission" date="2023-05" db="EMBL/GenBank/DDBJ databases">
        <title>Streptomyces fuscus sp. nov., a brown-black pigment producing actinomyces isolated from dry sand of Sea duck farm.</title>
        <authorList>
            <person name="Xie J."/>
            <person name="Shen N."/>
        </authorList>
    </citation>
    <scope>NUCLEOTIDE SEQUENCE [LARGE SCALE GENOMIC DNA]</scope>
    <source>
        <strain evidence="1 2">CGMCC 4.1745</strain>
    </source>
</reference>
<protein>
    <submittedName>
        <fullName evidence="1">Helix-turn-helix domain-containing protein</fullName>
    </submittedName>
</protein>
<organism evidence="1 2">
    <name type="scientific">Streptomyces lusitanus</name>
    <dbReference type="NCBI Taxonomy" id="68232"/>
    <lineage>
        <taxon>Bacteria</taxon>
        <taxon>Bacillati</taxon>
        <taxon>Actinomycetota</taxon>
        <taxon>Actinomycetes</taxon>
        <taxon>Kitasatosporales</taxon>
        <taxon>Streptomycetaceae</taxon>
        <taxon>Streptomyces</taxon>
    </lineage>
</organism>
<dbReference type="Pfam" id="PF13560">
    <property type="entry name" value="HTH_31"/>
    <property type="match status" value="1"/>
</dbReference>
<sequence length="58" mass="6222">MDFAQAVYDRRSALGWSTAELARRAGLSEEDVEAIEESGVEPTPELVERLATALEAGG</sequence>
<dbReference type="CDD" id="cd00093">
    <property type="entry name" value="HTH_XRE"/>
    <property type="match status" value="1"/>
</dbReference>
<proteinExistence type="predicted"/>
<dbReference type="SUPFAM" id="SSF47413">
    <property type="entry name" value="lambda repressor-like DNA-binding domains"/>
    <property type="match status" value="1"/>
</dbReference>
<keyword evidence="2" id="KW-1185">Reference proteome</keyword>
<evidence type="ECO:0000313" key="2">
    <source>
        <dbReference type="Proteomes" id="UP001249760"/>
    </source>
</evidence>
<dbReference type="EMBL" id="JASKMA010000011">
    <property type="protein sequence ID" value="MDT6985107.1"/>
    <property type="molecule type" value="Genomic_DNA"/>
</dbReference>
<evidence type="ECO:0000313" key="1">
    <source>
        <dbReference type="EMBL" id="MDT6985107.1"/>
    </source>
</evidence>